<dbReference type="Gene3D" id="3.40.50.300">
    <property type="entry name" value="P-loop containing nucleotide triphosphate hydrolases"/>
    <property type="match status" value="1"/>
</dbReference>
<dbReference type="AlphaFoldDB" id="A0A1P8F7M6"/>
<dbReference type="RefSeq" id="WP_076004153.1">
    <property type="nucleotide sequence ID" value="NZ_CP018258.1"/>
</dbReference>
<dbReference type="EMBL" id="CP018258">
    <property type="protein sequence ID" value="APV44474.1"/>
    <property type="molecule type" value="Genomic_DNA"/>
</dbReference>
<dbReference type="GO" id="GO:0005829">
    <property type="term" value="C:cytosol"/>
    <property type="evidence" value="ECO:0007669"/>
    <property type="project" value="TreeGrafter"/>
</dbReference>
<gene>
    <name evidence="4" type="ORF">Dform_01140</name>
</gene>
<sequence>MSLQDNRLPPHDLAAEEAVNGSLLINDNAIHEVAPFLKPEDFFSEPGRFVYEAALDLFQRGEPIDQVTMAQELERQQRLERVGGAAYLVHLLGVVPTSLDAGHYGKIVRNSSIARSLVVAGTQITNLAYDEGCTVDLGTAVNKAKMLIAGIEQQVGPSFIDHPEFSVLGNDSFRAHWQGPSVTIELSRLQPSGNVEIEVIHGVNGHSKTLVVASHNLLRQNEFFNLIKALEGSRVTFPWREGLTKAFAMAMQHFKEGTPSQKVGRKPEGMSQTWQVYPISERGQITEVYGAGGGLKTYLAIYNMLGCQLLPFYPKISDYFSSLGLIPMQANGLYLDWESSKESMDRRCWAIKAGWGITNDSDDECFEYLSCDKPLLYEMDRIRRVIESRDITFVVIDSQMAASRSGTNPDQLAGEFFNAVRTLGCTAWVVDHSTKADARGDTLESSGPFGSVVKYNRARAVWEVRGTHTEGDEFYDLSLKNVKNNDSQLFHTIGIRARFYNTPIPSRVLQKVEFEHLNLLNDSPELAQRTVGIRRLAIDYFTKTGNKRISIEKLAAAIGKAEASVRAELYRQKGTFDKNMEGLWGLIDPLQHIE</sequence>
<dbReference type="InterPro" id="IPR007693">
    <property type="entry name" value="DNA_helicase_DnaB-like_N"/>
</dbReference>
<keyword evidence="5" id="KW-1185">Reference proteome</keyword>
<evidence type="ECO:0000256" key="2">
    <source>
        <dbReference type="ARBA" id="ARBA00023125"/>
    </source>
</evidence>
<dbReference type="PANTHER" id="PTHR30153:SF2">
    <property type="entry name" value="REPLICATIVE DNA HELICASE"/>
    <property type="match status" value="1"/>
</dbReference>
<dbReference type="SUPFAM" id="SSF52540">
    <property type="entry name" value="P-loop containing nucleoside triphosphate hydrolases"/>
    <property type="match status" value="1"/>
</dbReference>
<proteinExistence type="predicted"/>
<dbReference type="GO" id="GO:0003678">
    <property type="term" value="F:DNA helicase activity"/>
    <property type="evidence" value="ECO:0007669"/>
    <property type="project" value="InterPro"/>
</dbReference>
<dbReference type="GO" id="GO:0006260">
    <property type="term" value="P:DNA replication"/>
    <property type="evidence" value="ECO:0007669"/>
    <property type="project" value="UniProtKB-KW"/>
</dbReference>
<dbReference type="PANTHER" id="PTHR30153">
    <property type="entry name" value="REPLICATIVE DNA HELICASE DNAB"/>
    <property type="match status" value="1"/>
</dbReference>
<dbReference type="Proteomes" id="UP000185934">
    <property type="component" value="Chromosome"/>
</dbReference>
<name>A0A1P8F7M6_9CHLR</name>
<dbReference type="Pfam" id="PF00772">
    <property type="entry name" value="DnaB"/>
    <property type="match status" value="1"/>
</dbReference>
<accession>A0A1P8F7M6</accession>
<dbReference type="Gene3D" id="1.10.860.10">
    <property type="entry name" value="DNAb Helicase, Chain A"/>
    <property type="match status" value="1"/>
</dbReference>
<evidence type="ECO:0000256" key="1">
    <source>
        <dbReference type="ARBA" id="ARBA00022705"/>
    </source>
</evidence>
<dbReference type="GO" id="GO:0003677">
    <property type="term" value="F:DNA binding"/>
    <property type="evidence" value="ECO:0007669"/>
    <property type="project" value="UniProtKB-KW"/>
</dbReference>
<protein>
    <submittedName>
        <fullName evidence="4">AAA domain-containing protein</fullName>
    </submittedName>
</protein>
<organism evidence="4 5">
    <name type="scientific">Dehalogenimonas formicexedens</name>
    <dbReference type="NCBI Taxonomy" id="1839801"/>
    <lineage>
        <taxon>Bacteria</taxon>
        <taxon>Bacillati</taxon>
        <taxon>Chloroflexota</taxon>
        <taxon>Dehalococcoidia</taxon>
        <taxon>Dehalococcoidales</taxon>
        <taxon>Dehalococcoidaceae</taxon>
        <taxon>Dehalogenimonas</taxon>
    </lineage>
</organism>
<evidence type="ECO:0000259" key="3">
    <source>
        <dbReference type="Pfam" id="PF00772"/>
    </source>
</evidence>
<feature type="domain" description="DNA helicase DnaB-like N-terminal" evidence="3">
    <location>
        <begin position="9"/>
        <end position="109"/>
    </location>
</feature>
<dbReference type="SUPFAM" id="SSF48024">
    <property type="entry name" value="N-terminal domain of DnaB helicase"/>
    <property type="match status" value="1"/>
</dbReference>
<dbReference type="InterPro" id="IPR027417">
    <property type="entry name" value="P-loop_NTPase"/>
</dbReference>
<dbReference type="KEGG" id="dfo:Dform_01140"/>
<dbReference type="OrthoDB" id="9773982at2"/>
<evidence type="ECO:0000313" key="4">
    <source>
        <dbReference type="EMBL" id="APV44474.1"/>
    </source>
</evidence>
<keyword evidence="1" id="KW-0235">DNA replication</keyword>
<dbReference type="GO" id="GO:0005524">
    <property type="term" value="F:ATP binding"/>
    <property type="evidence" value="ECO:0007669"/>
    <property type="project" value="InterPro"/>
</dbReference>
<dbReference type="InterPro" id="IPR036185">
    <property type="entry name" value="DNA_heli_DnaB-like_N_sf"/>
</dbReference>
<evidence type="ECO:0000313" key="5">
    <source>
        <dbReference type="Proteomes" id="UP000185934"/>
    </source>
</evidence>
<dbReference type="InterPro" id="IPR016136">
    <property type="entry name" value="DNA_helicase_N/primase_C"/>
</dbReference>
<reference evidence="5" key="1">
    <citation type="submission" date="2016-11" db="EMBL/GenBank/DDBJ databases">
        <title>Dehalogenimonas formicexedens sp. nov., a chlorinated alkane respiring bacterium isolated from contaminated groundwater.</title>
        <authorList>
            <person name="Key T.A."/>
            <person name="Bowman K.S."/>
            <person name="Lee I."/>
            <person name="Chun J."/>
            <person name="Albuquerque L."/>
            <person name="da Costa M.S."/>
            <person name="Rainey F.A."/>
            <person name="Moe W.M."/>
        </authorList>
    </citation>
    <scope>NUCLEOTIDE SEQUENCE [LARGE SCALE GENOMIC DNA]</scope>
    <source>
        <strain evidence="5">NSZ-14</strain>
    </source>
</reference>
<dbReference type="STRING" id="1839801.Dform_01140"/>
<dbReference type="Pfam" id="PF13481">
    <property type="entry name" value="AAA_25"/>
    <property type="match status" value="1"/>
</dbReference>
<keyword evidence="2" id="KW-0238">DNA-binding</keyword>